<reference evidence="9" key="1">
    <citation type="submission" date="2022-03" db="EMBL/GenBank/DDBJ databases">
        <authorList>
            <person name="Martin H S."/>
        </authorList>
    </citation>
    <scope>NUCLEOTIDE SEQUENCE</scope>
</reference>
<keyword evidence="4" id="KW-0347">Helicase</keyword>
<protein>
    <recommendedName>
        <fullName evidence="1">RNA helicase</fullName>
        <ecNumber evidence="1">3.6.4.13</ecNumber>
    </recommendedName>
</protein>
<sequence>MKQNDQSGKNHPKRSKKDKFKLYKPKKKKSREEDSAIQYLQGQYDKITPDTIKTFKDFPLSQKTLKGLKDNNFITPTEIQRQAIGYALQGKDILGAAKTDTDAYARSLGLIVPPRIRFLHKYQNNKKEKSEDVAKVEVLERLKAKAEEDNGIDESTSEDEEIVPQNTITKKVIKELPKFNFHNNADSEEDEFLQVKQSNVEINEPLEEDENTMSKKKKKPLTKAAVAKKLLKKKIKVNTQLKFTEDGDPIENEKKDVKSEIAKQFINEDVGGIDIEKAKEVLREEDKFDKIRFREKVKAKHKEQKRKLKNKKKEEAEEKDEFGSQSESDGPDLSWLPDPDKVYGKKESGSEAEDQSGNEQNSMSEDEGAEIYHRPLKHKLVENRGIPQESVAPRKKKKLTDISASLSIQEAETLAMQLLQPK</sequence>
<feature type="region of interest" description="Disordered" evidence="7">
    <location>
        <begin position="293"/>
        <end position="399"/>
    </location>
</feature>
<feature type="compositionally biased region" description="Basic and acidic residues" evidence="7">
    <location>
        <begin position="338"/>
        <end position="349"/>
    </location>
</feature>
<dbReference type="Gene3D" id="3.40.50.300">
    <property type="entry name" value="P-loop containing nucleotide triphosphate hydrolases"/>
    <property type="match status" value="1"/>
</dbReference>
<dbReference type="InterPro" id="IPR014014">
    <property type="entry name" value="RNA_helicase_DEAD_Q_motif"/>
</dbReference>
<feature type="region of interest" description="Disordered" evidence="7">
    <location>
        <begin position="1"/>
        <end position="35"/>
    </location>
</feature>
<organism evidence="9 10">
    <name type="scientific">Iphiclides podalirius</name>
    <name type="common">scarce swallowtail</name>
    <dbReference type="NCBI Taxonomy" id="110791"/>
    <lineage>
        <taxon>Eukaryota</taxon>
        <taxon>Metazoa</taxon>
        <taxon>Ecdysozoa</taxon>
        <taxon>Arthropoda</taxon>
        <taxon>Hexapoda</taxon>
        <taxon>Insecta</taxon>
        <taxon>Pterygota</taxon>
        <taxon>Neoptera</taxon>
        <taxon>Endopterygota</taxon>
        <taxon>Lepidoptera</taxon>
        <taxon>Glossata</taxon>
        <taxon>Ditrysia</taxon>
        <taxon>Papilionoidea</taxon>
        <taxon>Papilionidae</taxon>
        <taxon>Papilioninae</taxon>
        <taxon>Iphiclides</taxon>
    </lineage>
</organism>
<feature type="non-terminal residue" evidence="9">
    <location>
        <position position="422"/>
    </location>
</feature>
<evidence type="ECO:0000313" key="9">
    <source>
        <dbReference type="EMBL" id="CAH2046668.1"/>
    </source>
</evidence>
<accession>A0ABN8I1N2</accession>
<feature type="compositionally biased region" description="Basic residues" evidence="7">
    <location>
        <begin position="297"/>
        <end position="311"/>
    </location>
</feature>
<evidence type="ECO:0000259" key="8">
    <source>
        <dbReference type="PROSITE" id="PS51195"/>
    </source>
</evidence>
<feature type="short sequence motif" description="Q motif" evidence="6">
    <location>
        <begin position="53"/>
        <end position="81"/>
    </location>
</feature>
<name>A0ABN8I1N2_9NEOP</name>
<dbReference type="PROSITE" id="PS51195">
    <property type="entry name" value="Q_MOTIF"/>
    <property type="match status" value="1"/>
</dbReference>
<evidence type="ECO:0000256" key="4">
    <source>
        <dbReference type="ARBA" id="ARBA00022806"/>
    </source>
</evidence>
<evidence type="ECO:0000256" key="1">
    <source>
        <dbReference type="ARBA" id="ARBA00012552"/>
    </source>
</evidence>
<keyword evidence="3" id="KW-0378">Hydrolase</keyword>
<dbReference type="Proteomes" id="UP000837857">
    <property type="component" value="Chromosome 17"/>
</dbReference>
<evidence type="ECO:0000256" key="5">
    <source>
        <dbReference type="ARBA" id="ARBA00022840"/>
    </source>
</evidence>
<evidence type="ECO:0000256" key="7">
    <source>
        <dbReference type="SAM" id="MobiDB-lite"/>
    </source>
</evidence>
<evidence type="ECO:0000256" key="6">
    <source>
        <dbReference type="PROSITE-ProRule" id="PRU00552"/>
    </source>
</evidence>
<dbReference type="InterPro" id="IPR027417">
    <property type="entry name" value="P-loop_NTPase"/>
</dbReference>
<keyword evidence="10" id="KW-1185">Reference proteome</keyword>
<dbReference type="SUPFAM" id="SSF52540">
    <property type="entry name" value="P-loop containing nucleoside triphosphate hydrolases"/>
    <property type="match status" value="1"/>
</dbReference>
<feature type="compositionally biased region" description="Basic residues" evidence="7">
    <location>
        <begin position="10"/>
        <end position="29"/>
    </location>
</feature>
<proteinExistence type="predicted"/>
<dbReference type="EMBL" id="OW152829">
    <property type="protein sequence ID" value="CAH2046668.1"/>
    <property type="molecule type" value="Genomic_DNA"/>
</dbReference>
<evidence type="ECO:0000313" key="10">
    <source>
        <dbReference type="Proteomes" id="UP000837857"/>
    </source>
</evidence>
<keyword evidence="5" id="KW-0067">ATP-binding</keyword>
<evidence type="ECO:0000256" key="2">
    <source>
        <dbReference type="ARBA" id="ARBA00022741"/>
    </source>
</evidence>
<dbReference type="EC" id="3.6.4.13" evidence="1"/>
<feature type="domain" description="DEAD-box RNA helicase Q" evidence="8">
    <location>
        <begin position="53"/>
        <end position="81"/>
    </location>
</feature>
<gene>
    <name evidence="9" type="ORF">IPOD504_LOCUS5439</name>
</gene>
<keyword evidence="2" id="KW-0547">Nucleotide-binding</keyword>
<evidence type="ECO:0000256" key="3">
    <source>
        <dbReference type="ARBA" id="ARBA00022801"/>
    </source>
</evidence>